<gene>
    <name evidence="8" type="ORF">GJ744_003585</name>
</gene>
<evidence type="ECO:0000256" key="1">
    <source>
        <dbReference type="ARBA" id="ARBA00004141"/>
    </source>
</evidence>
<feature type="transmembrane region" description="Helical" evidence="6">
    <location>
        <begin position="70"/>
        <end position="91"/>
    </location>
</feature>
<dbReference type="InterPro" id="IPR011701">
    <property type="entry name" value="MFS"/>
</dbReference>
<dbReference type="AlphaFoldDB" id="A0A8H7AAJ0"/>
<evidence type="ECO:0000313" key="8">
    <source>
        <dbReference type="EMBL" id="KAF7503602.1"/>
    </source>
</evidence>
<feature type="region of interest" description="Disordered" evidence="5">
    <location>
        <begin position="246"/>
        <end position="288"/>
    </location>
</feature>
<feature type="transmembrane region" description="Helical" evidence="6">
    <location>
        <begin position="162"/>
        <end position="185"/>
    </location>
</feature>
<comment type="caution">
    <text evidence="8">The sequence shown here is derived from an EMBL/GenBank/DDBJ whole genome shotgun (WGS) entry which is preliminary data.</text>
</comment>
<dbReference type="OrthoDB" id="3936150at2759"/>
<feature type="region of interest" description="Disordered" evidence="5">
    <location>
        <begin position="1"/>
        <end position="27"/>
    </location>
</feature>
<keyword evidence="9" id="KW-1185">Reference proteome</keyword>
<feature type="transmembrane region" description="Helical" evidence="6">
    <location>
        <begin position="191"/>
        <end position="213"/>
    </location>
</feature>
<dbReference type="PANTHER" id="PTHR23502:SF151">
    <property type="entry name" value="MAJOR FACILITATOR SUPERFAMILY (MFS) PROFILE DOMAIN-CONTAINING PROTEIN"/>
    <property type="match status" value="1"/>
</dbReference>
<dbReference type="GO" id="GO:0022857">
    <property type="term" value="F:transmembrane transporter activity"/>
    <property type="evidence" value="ECO:0007669"/>
    <property type="project" value="InterPro"/>
</dbReference>
<dbReference type="EMBL" id="JAACFV010000170">
    <property type="protein sequence ID" value="KAF7503602.1"/>
    <property type="molecule type" value="Genomic_DNA"/>
</dbReference>
<dbReference type="Pfam" id="PF07690">
    <property type="entry name" value="MFS_1"/>
    <property type="match status" value="1"/>
</dbReference>
<evidence type="ECO:0000256" key="3">
    <source>
        <dbReference type="ARBA" id="ARBA00022989"/>
    </source>
</evidence>
<comment type="subcellular location">
    <subcellularLocation>
        <location evidence="1">Membrane</location>
        <topology evidence="1">Multi-pass membrane protein</topology>
    </subcellularLocation>
</comment>
<dbReference type="SUPFAM" id="SSF103473">
    <property type="entry name" value="MFS general substrate transporter"/>
    <property type="match status" value="1"/>
</dbReference>
<name>A0A8H7AAJ0_9EURO</name>
<organism evidence="8 9">
    <name type="scientific">Endocarpon pusillum</name>
    <dbReference type="NCBI Taxonomy" id="364733"/>
    <lineage>
        <taxon>Eukaryota</taxon>
        <taxon>Fungi</taxon>
        <taxon>Dikarya</taxon>
        <taxon>Ascomycota</taxon>
        <taxon>Pezizomycotina</taxon>
        <taxon>Eurotiomycetes</taxon>
        <taxon>Chaetothyriomycetidae</taxon>
        <taxon>Verrucariales</taxon>
        <taxon>Verrucariaceae</taxon>
        <taxon>Endocarpon</taxon>
    </lineage>
</organism>
<feature type="compositionally biased region" description="Basic and acidic residues" evidence="5">
    <location>
        <begin position="246"/>
        <end position="267"/>
    </location>
</feature>
<feature type="transmembrane region" description="Helical" evidence="6">
    <location>
        <begin position="379"/>
        <end position="396"/>
    </location>
</feature>
<feature type="transmembrane region" description="Helical" evidence="6">
    <location>
        <begin position="36"/>
        <end position="58"/>
    </location>
</feature>
<dbReference type="PROSITE" id="PS50850">
    <property type="entry name" value="MFS"/>
    <property type="match status" value="1"/>
</dbReference>
<feature type="domain" description="Major facilitator superfamily (MFS) profile" evidence="7">
    <location>
        <begin position="37"/>
        <end position="496"/>
    </location>
</feature>
<evidence type="ECO:0000256" key="4">
    <source>
        <dbReference type="ARBA" id="ARBA00023136"/>
    </source>
</evidence>
<reference evidence="8" key="1">
    <citation type="submission" date="2020-02" db="EMBL/GenBank/DDBJ databases">
        <authorList>
            <person name="Palmer J.M."/>
        </authorList>
    </citation>
    <scope>NUCLEOTIDE SEQUENCE</scope>
    <source>
        <strain evidence="8">EPUS1.4</strain>
        <tissue evidence="8">Thallus</tissue>
    </source>
</reference>
<keyword evidence="2 6" id="KW-0812">Transmembrane</keyword>
<feature type="transmembrane region" description="Helical" evidence="6">
    <location>
        <begin position="103"/>
        <end position="120"/>
    </location>
</feature>
<evidence type="ECO:0000313" key="9">
    <source>
        <dbReference type="Proteomes" id="UP000606974"/>
    </source>
</evidence>
<keyword evidence="3 6" id="KW-1133">Transmembrane helix</keyword>
<feature type="transmembrane region" description="Helical" evidence="6">
    <location>
        <begin position="469"/>
        <end position="490"/>
    </location>
</feature>
<evidence type="ECO:0000256" key="5">
    <source>
        <dbReference type="SAM" id="MobiDB-lite"/>
    </source>
</evidence>
<evidence type="ECO:0000256" key="6">
    <source>
        <dbReference type="SAM" id="Phobius"/>
    </source>
</evidence>
<keyword evidence="4 6" id="KW-0472">Membrane</keyword>
<sequence>MALSQKPAALPVEDNSSPENAHHEPYTTFSSRKRRLIVGLLGTAMLISPLTAPIYLPLLPLLSSHFHTSAQAINLTITTYIIFQALAPLFLASFSDYFGRRPIYLATFALYTVASLGLALNKSSYAALLALRALQSLGASAVLSGSYGTVADICVPAKRGKMLGPVLAAGNVGTCVGPVVGGWVALESGGFYGAFWALVGFGGLMLVALALFVPETARNVVGNGNVKESRWNQPLWDIFQQSWHDRAPEKSKRTGNDNDTARNHGDRANTANTGNPKNPLPRPKPTRSLKFASPLASIRVIFYQDTSLALWLSASYYALWYCIQTSIPPIFQASPYSFNELQPWTTTTKHTAAKIEFTVDKVSGDDLADFPIEQARSRGCAYLLILSFGVMLGYGWSVERHAPVAIPLILQFFQGFLATWFLQCFSALLVDTFPETPSTAATVGNIMRCALSAAAVAALQPLVDVMGKGWFFSLLGLLSGVGGLAAQTALRRWGMG</sequence>
<dbReference type="Gene3D" id="1.20.1250.20">
    <property type="entry name" value="MFS general substrate transporter like domains"/>
    <property type="match status" value="1"/>
</dbReference>
<protein>
    <recommendedName>
        <fullName evidence="7">Major facilitator superfamily (MFS) profile domain-containing protein</fullName>
    </recommendedName>
</protein>
<evidence type="ECO:0000256" key="2">
    <source>
        <dbReference type="ARBA" id="ARBA00022692"/>
    </source>
</evidence>
<dbReference type="InterPro" id="IPR020846">
    <property type="entry name" value="MFS_dom"/>
</dbReference>
<feature type="transmembrane region" description="Helical" evidence="6">
    <location>
        <begin position="126"/>
        <end position="150"/>
    </location>
</feature>
<feature type="transmembrane region" description="Helical" evidence="6">
    <location>
        <begin position="442"/>
        <end position="463"/>
    </location>
</feature>
<proteinExistence type="predicted"/>
<dbReference type="Proteomes" id="UP000606974">
    <property type="component" value="Unassembled WGS sequence"/>
</dbReference>
<dbReference type="InterPro" id="IPR036259">
    <property type="entry name" value="MFS_trans_sf"/>
</dbReference>
<feature type="transmembrane region" description="Helical" evidence="6">
    <location>
        <begin position="408"/>
        <end position="430"/>
    </location>
</feature>
<accession>A0A8H7AAJ0</accession>
<dbReference type="PANTHER" id="PTHR23502">
    <property type="entry name" value="MAJOR FACILITATOR SUPERFAMILY"/>
    <property type="match status" value="1"/>
</dbReference>
<dbReference type="GO" id="GO:0005886">
    <property type="term" value="C:plasma membrane"/>
    <property type="evidence" value="ECO:0007669"/>
    <property type="project" value="TreeGrafter"/>
</dbReference>
<evidence type="ECO:0000259" key="7">
    <source>
        <dbReference type="PROSITE" id="PS50850"/>
    </source>
</evidence>